<dbReference type="PROSITE" id="PS50893">
    <property type="entry name" value="ABC_TRANSPORTER_2"/>
    <property type="match status" value="1"/>
</dbReference>
<protein>
    <submittedName>
        <fullName evidence="5">ABC transporter ATP-binding protein</fullName>
    </submittedName>
</protein>
<dbReference type="PANTHER" id="PTHR45772">
    <property type="entry name" value="CONSERVED COMPONENT OF ABC TRANSPORTER FOR NATURAL AMINO ACIDS-RELATED"/>
    <property type="match status" value="1"/>
</dbReference>
<dbReference type="RefSeq" id="WP_340331285.1">
    <property type="nucleotide sequence ID" value="NZ_JAZHOF010000008.1"/>
</dbReference>
<keyword evidence="1" id="KW-0813">Transport</keyword>
<dbReference type="AlphaFoldDB" id="A0AAW9RIP0"/>
<keyword evidence="3 5" id="KW-0067">ATP-binding</keyword>
<evidence type="ECO:0000256" key="1">
    <source>
        <dbReference type="ARBA" id="ARBA00022448"/>
    </source>
</evidence>
<keyword evidence="6" id="KW-1185">Reference proteome</keyword>
<evidence type="ECO:0000256" key="3">
    <source>
        <dbReference type="ARBA" id="ARBA00022840"/>
    </source>
</evidence>
<dbReference type="Pfam" id="PF00005">
    <property type="entry name" value="ABC_tran"/>
    <property type="match status" value="1"/>
</dbReference>
<dbReference type="CDD" id="cd03219">
    <property type="entry name" value="ABC_Mj1267_LivG_branched"/>
    <property type="match status" value="1"/>
</dbReference>
<evidence type="ECO:0000313" key="6">
    <source>
        <dbReference type="Proteomes" id="UP001378188"/>
    </source>
</evidence>
<dbReference type="Gene3D" id="3.40.50.300">
    <property type="entry name" value="P-loop containing nucleotide triphosphate hydrolases"/>
    <property type="match status" value="1"/>
</dbReference>
<dbReference type="EMBL" id="JAZHOF010000008">
    <property type="protein sequence ID" value="MEJ8573582.1"/>
    <property type="molecule type" value="Genomic_DNA"/>
</dbReference>
<feature type="domain" description="ABC transporter" evidence="4">
    <location>
        <begin position="11"/>
        <end position="252"/>
    </location>
</feature>
<dbReference type="InterPro" id="IPR051120">
    <property type="entry name" value="ABC_AA/LPS_Transport"/>
</dbReference>
<dbReference type="InterPro" id="IPR003439">
    <property type="entry name" value="ABC_transporter-like_ATP-bd"/>
</dbReference>
<sequence>MTGAHASDPILAIAGLRKSFGALTVTDDVTLDVAPGELHAIIGPNGAGKTTLIHQISGMLRSDRGKVTFRGRDITGLNMVERVRLGLARSFQITSILDGFTVLENAAMAVQARSGSSFRFFRPAAAERALNTEAMAALAQVGLEDRADRRAGSLSHGEKRQLEIAIALATAARVLLLDEPLAGTGREESGVLVDLMRTLKSSHTIVLIEHDMEAVFSLADRVSVLVYGRLIATGTPGAIRNDPDVRTAYLGEEAA</sequence>
<dbReference type="GO" id="GO:0005524">
    <property type="term" value="F:ATP binding"/>
    <property type="evidence" value="ECO:0007669"/>
    <property type="project" value="UniProtKB-KW"/>
</dbReference>
<dbReference type="SUPFAM" id="SSF52540">
    <property type="entry name" value="P-loop containing nucleoside triphosphate hydrolases"/>
    <property type="match status" value="1"/>
</dbReference>
<dbReference type="GO" id="GO:0005886">
    <property type="term" value="C:plasma membrane"/>
    <property type="evidence" value="ECO:0007669"/>
    <property type="project" value="TreeGrafter"/>
</dbReference>
<dbReference type="InterPro" id="IPR027417">
    <property type="entry name" value="P-loop_NTPase"/>
</dbReference>
<dbReference type="Pfam" id="PF12399">
    <property type="entry name" value="BCA_ABC_TP_C"/>
    <property type="match status" value="1"/>
</dbReference>
<evidence type="ECO:0000259" key="4">
    <source>
        <dbReference type="PROSITE" id="PS50893"/>
    </source>
</evidence>
<dbReference type="SMART" id="SM00382">
    <property type="entry name" value="AAA"/>
    <property type="match status" value="1"/>
</dbReference>
<evidence type="ECO:0000313" key="5">
    <source>
        <dbReference type="EMBL" id="MEJ8573582.1"/>
    </source>
</evidence>
<accession>A0AAW9RIP0</accession>
<gene>
    <name evidence="5" type="ORF">V3328_18980</name>
</gene>
<keyword evidence="2" id="KW-0547">Nucleotide-binding</keyword>
<comment type="caution">
    <text evidence="5">The sequence shown here is derived from an EMBL/GenBank/DDBJ whole genome shotgun (WGS) entry which is preliminary data.</text>
</comment>
<dbReference type="GO" id="GO:0016887">
    <property type="term" value="F:ATP hydrolysis activity"/>
    <property type="evidence" value="ECO:0007669"/>
    <property type="project" value="InterPro"/>
</dbReference>
<name>A0AAW9RIP0_9HYPH</name>
<organism evidence="5 6">
    <name type="scientific">Microbaculum marinum</name>
    <dbReference type="NCBI Taxonomy" id="1764581"/>
    <lineage>
        <taxon>Bacteria</taxon>
        <taxon>Pseudomonadati</taxon>
        <taxon>Pseudomonadota</taxon>
        <taxon>Alphaproteobacteria</taxon>
        <taxon>Hyphomicrobiales</taxon>
        <taxon>Tepidamorphaceae</taxon>
        <taxon>Microbaculum</taxon>
    </lineage>
</organism>
<reference evidence="5 6" key="1">
    <citation type="submission" date="2024-02" db="EMBL/GenBank/DDBJ databases">
        <title>Genome analysis and characterization of Microbaculum marinisediminis sp. nov., isolated from marine sediment.</title>
        <authorList>
            <person name="Du Z.-J."/>
            <person name="Ye Y.-Q."/>
            <person name="Zhang Z.-R."/>
            <person name="Yuan S.-M."/>
            <person name="Zhang X.-Y."/>
        </authorList>
    </citation>
    <scope>NUCLEOTIDE SEQUENCE [LARGE SCALE GENOMIC DNA]</scope>
    <source>
        <strain evidence="5 6">SDUM1044001</strain>
    </source>
</reference>
<dbReference type="Proteomes" id="UP001378188">
    <property type="component" value="Unassembled WGS sequence"/>
</dbReference>
<dbReference type="InterPro" id="IPR003593">
    <property type="entry name" value="AAA+_ATPase"/>
</dbReference>
<dbReference type="InterPro" id="IPR032823">
    <property type="entry name" value="BCA_ABC_TP_C"/>
</dbReference>
<proteinExistence type="predicted"/>
<evidence type="ECO:0000256" key="2">
    <source>
        <dbReference type="ARBA" id="ARBA00022741"/>
    </source>
</evidence>
<dbReference type="PANTHER" id="PTHR45772:SF2">
    <property type="entry name" value="ABC TRANSPORTER ATP-BINDING PROTEIN"/>
    <property type="match status" value="1"/>
</dbReference>